<reference evidence="1" key="2">
    <citation type="journal article" date="2015" name="Fish Shellfish Immunol.">
        <title>Early steps in the European eel (Anguilla anguilla)-Vibrio vulnificus interaction in the gills: Role of the RtxA13 toxin.</title>
        <authorList>
            <person name="Callol A."/>
            <person name="Pajuelo D."/>
            <person name="Ebbesson L."/>
            <person name="Teles M."/>
            <person name="MacKenzie S."/>
            <person name="Amaro C."/>
        </authorList>
    </citation>
    <scope>NUCLEOTIDE SEQUENCE</scope>
</reference>
<organism evidence="1">
    <name type="scientific">Anguilla anguilla</name>
    <name type="common">European freshwater eel</name>
    <name type="synonym">Muraena anguilla</name>
    <dbReference type="NCBI Taxonomy" id="7936"/>
    <lineage>
        <taxon>Eukaryota</taxon>
        <taxon>Metazoa</taxon>
        <taxon>Chordata</taxon>
        <taxon>Craniata</taxon>
        <taxon>Vertebrata</taxon>
        <taxon>Euteleostomi</taxon>
        <taxon>Actinopterygii</taxon>
        <taxon>Neopterygii</taxon>
        <taxon>Teleostei</taxon>
        <taxon>Anguilliformes</taxon>
        <taxon>Anguillidae</taxon>
        <taxon>Anguilla</taxon>
    </lineage>
</organism>
<name>A0A0E9X1Q9_ANGAN</name>
<sequence length="46" mass="5386">MSYLCIAWSVKVLKAHVESGNACISKQYKQPLKLKCDQLHQHDEWK</sequence>
<accession>A0A0E9X1Q9</accession>
<reference evidence="1" key="1">
    <citation type="submission" date="2014-11" db="EMBL/GenBank/DDBJ databases">
        <authorList>
            <person name="Amaro Gonzalez C."/>
        </authorList>
    </citation>
    <scope>NUCLEOTIDE SEQUENCE</scope>
</reference>
<proteinExistence type="predicted"/>
<dbReference type="AlphaFoldDB" id="A0A0E9X1Q9"/>
<evidence type="ECO:0000313" key="1">
    <source>
        <dbReference type="EMBL" id="JAH96376.1"/>
    </source>
</evidence>
<dbReference type="EMBL" id="GBXM01012201">
    <property type="protein sequence ID" value="JAH96376.1"/>
    <property type="molecule type" value="Transcribed_RNA"/>
</dbReference>
<protein>
    <submittedName>
        <fullName evidence="1">Uncharacterized protein</fullName>
    </submittedName>
</protein>